<proteinExistence type="predicted"/>
<keyword evidence="2" id="KW-1185">Reference proteome</keyword>
<organism evidence="1 2">
    <name type="scientific">Streptomonospora salina</name>
    <dbReference type="NCBI Taxonomy" id="104205"/>
    <lineage>
        <taxon>Bacteria</taxon>
        <taxon>Bacillati</taxon>
        <taxon>Actinomycetota</taxon>
        <taxon>Actinomycetes</taxon>
        <taxon>Streptosporangiales</taxon>
        <taxon>Nocardiopsidaceae</taxon>
        <taxon>Streptomonospora</taxon>
    </lineage>
</organism>
<evidence type="ECO:0000313" key="2">
    <source>
        <dbReference type="Proteomes" id="UP000578077"/>
    </source>
</evidence>
<dbReference type="RefSeq" id="WP_184634718.1">
    <property type="nucleotide sequence ID" value="NZ_BAABKT010000007.1"/>
</dbReference>
<reference evidence="1 2" key="1">
    <citation type="submission" date="2020-08" db="EMBL/GenBank/DDBJ databases">
        <title>Sequencing the genomes of 1000 actinobacteria strains.</title>
        <authorList>
            <person name="Klenk H.-P."/>
        </authorList>
    </citation>
    <scope>NUCLEOTIDE SEQUENCE [LARGE SCALE GENOMIC DNA]</scope>
    <source>
        <strain evidence="1 2">DSM 44593</strain>
    </source>
</reference>
<sequence length="56" mass="6649">MEDRRIEVIVLRMLQLTAILDQPSCRAVKPLRDVRDELYDYIEYSRQSLPRAEVNA</sequence>
<dbReference type="EMBL" id="JACHLY010000001">
    <property type="protein sequence ID" value="MBB5998463.1"/>
    <property type="molecule type" value="Genomic_DNA"/>
</dbReference>
<protein>
    <submittedName>
        <fullName evidence="1">Uncharacterized protein</fullName>
    </submittedName>
</protein>
<dbReference type="AlphaFoldDB" id="A0A841EBM4"/>
<accession>A0A841EBM4</accession>
<evidence type="ECO:0000313" key="1">
    <source>
        <dbReference type="EMBL" id="MBB5998463.1"/>
    </source>
</evidence>
<comment type="caution">
    <text evidence="1">The sequence shown here is derived from an EMBL/GenBank/DDBJ whole genome shotgun (WGS) entry which is preliminary data.</text>
</comment>
<gene>
    <name evidence="1" type="ORF">HNR25_002214</name>
</gene>
<name>A0A841EBM4_9ACTN</name>
<dbReference type="Proteomes" id="UP000578077">
    <property type="component" value="Unassembled WGS sequence"/>
</dbReference>